<evidence type="ECO:0000256" key="1">
    <source>
        <dbReference type="ARBA" id="ARBA00004128"/>
    </source>
</evidence>
<evidence type="ECO:0000256" key="12">
    <source>
        <dbReference type="RuleBase" id="RU363073"/>
    </source>
</evidence>
<evidence type="ECO:0000313" key="14">
    <source>
        <dbReference type="EMBL" id="OQD88679.1"/>
    </source>
</evidence>
<feature type="transmembrane region" description="Helical" evidence="12">
    <location>
        <begin position="273"/>
        <end position="293"/>
    </location>
</feature>
<dbReference type="GO" id="GO:0032974">
    <property type="term" value="P:amino acid transmembrane export from vacuole"/>
    <property type="evidence" value="ECO:0007669"/>
    <property type="project" value="InterPro"/>
</dbReference>
<comment type="subcellular location">
    <subcellularLocation>
        <location evidence="1 12">Vacuole membrane</location>
        <topology evidence="1 12">Multi-pass membrane protein</topology>
    </subcellularLocation>
</comment>
<evidence type="ECO:0000256" key="2">
    <source>
        <dbReference type="ARBA" id="ARBA00006978"/>
    </source>
</evidence>
<feature type="transmembrane region" description="Helical" evidence="12">
    <location>
        <begin position="40"/>
        <end position="61"/>
    </location>
</feature>
<evidence type="ECO:0000256" key="9">
    <source>
        <dbReference type="ARBA" id="ARBA00023136"/>
    </source>
</evidence>
<accession>A0A1V6QHG6</accession>
<comment type="similarity">
    <text evidence="2 12">Belongs to the ATG22 family.</text>
</comment>
<keyword evidence="9 12" id="KW-0472">Membrane</keyword>
<feature type="transmembrane region" description="Helical" evidence="12">
    <location>
        <begin position="442"/>
        <end position="463"/>
    </location>
</feature>
<name>A0A1V6QHG6_9EURO</name>
<evidence type="ECO:0000256" key="4">
    <source>
        <dbReference type="ARBA" id="ARBA00022554"/>
    </source>
</evidence>
<evidence type="ECO:0000256" key="6">
    <source>
        <dbReference type="ARBA" id="ARBA00022970"/>
    </source>
</evidence>
<feature type="transmembrane region" description="Helical" evidence="12">
    <location>
        <begin position="168"/>
        <end position="191"/>
    </location>
</feature>
<evidence type="ECO:0000256" key="3">
    <source>
        <dbReference type="ARBA" id="ARBA00022448"/>
    </source>
</evidence>
<feature type="transmembrane region" description="Helical" evidence="12">
    <location>
        <begin position="512"/>
        <end position="535"/>
    </location>
</feature>
<feature type="transmembrane region" description="Helical" evidence="12">
    <location>
        <begin position="111"/>
        <end position="130"/>
    </location>
</feature>
<keyword evidence="7 12" id="KW-1133">Transmembrane helix</keyword>
<keyword evidence="8 12" id="KW-0072">Autophagy</keyword>
<keyword evidence="3 12" id="KW-0813">Transport</keyword>
<dbReference type="GO" id="GO:0006914">
    <property type="term" value="P:autophagy"/>
    <property type="evidence" value="ECO:0007669"/>
    <property type="project" value="UniProtKB-KW"/>
</dbReference>
<dbReference type="InterPro" id="IPR024671">
    <property type="entry name" value="Atg22-like"/>
</dbReference>
<evidence type="ECO:0000313" key="15">
    <source>
        <dbReference type="Proteomes" id="UP000191672"/>
    </source>
</evidence>
<keyword evidence="4 12" id="KW-0926">Vacuole</keyword>
<feature type="transmembrane region" description="Helical" evidence="12">
    <location>
        <begin position="305"/>
        <end position="324"/>
    </location>
</feature>
<feature type="region of interest" description="Disordered" evidence="13">
    <location>
        <begin position="579"/>
        <end position="631"/>
    </location>
</feature>
<feature type="transmembrane region" description="Helical" evidence="12">
    <location>
        <begin position="373"/>
        <end position="397"/>
    </location>
</feature>
<dbReference type="InterPro" id="IPR050495">
    <property type="entry name" value="ATG22/LtaA_families"/>
</dbReference>
<keyword evidence="10" id="KW-0325">Glycoprotein</keyword>
<dbReference type="PANTHER" id="PTHR23519">
    <property type="entry name" value="AUTOPHAGY-RELATED PROTEIN 22"/>
    <property type="match status" value="1"/>
</dbReference>
<comment type="function">
    <text evidence="11 12">Vacuolar effluxer which mediate the efflux of amino acids resulting from autophagic degradation. The release of autophagic amino acids allows the maintenance of protein synthesis and viability during nitrogen starvation.</text>
</comment>
<organism evidence="14 15">
    <name type="scientific">Penicillium antarcticum</name>
    <dbReference type="NCBI Taxonomy" id="416450"/>
    <lineage>
        <taxon>Eukaryota</taxon>
        <taxon>Fungi</taxon>
        <taxon>Dikarya</taxon>
        <taxon>Ascomycota</taxon>
        <taxon>Pezizomycotina</taxon>
        <taxon>Eurotiomycetes</taxon>
        <taxon>Eurotiomycetidae</taxon>
        <taxon>Eurotiales</taxon>
        <taxon>Aspergillaceae</taxon>
        <taxon>Penicillium</taxon>
    </lineage>
</organism>
<proteinExistence type="inferred from homology"/>
<evidence type="ECO:0000256" key="7">
    <source>
        <dbReference type="ARBA" id="ARBA00022989"/>
    </source>
</evidence>
<reference evidence="15" key="1">
    <citation type="journal article" date="2017" name="Nat. Microbiol.">
        <title>Global analysis of biosynthetic gene clusters reveals vast potential of secondary metabolite production in Penicillium species.</title>
        <authorList>
            <person name="Nielsen J.C."/>
            <person name="Grijseels S."/>
            <person name="Prigent S."/>
            <person name="Ji B."/>
            <person name="Dainat J."/>
            <person name="Nielsen K.F."/>
            <person name="Frisvad J.C."/>
            <person name="Workman M."/>
            <person name="Nielsen J."/>
        </authorList>
    </citation>
    <scope>NUCLEOTIDE SEQUENCE [LARGE SCALE GENOMIC DNA]</scope>
    <source>
        <strain evidence="15">IBT 31811</strain>
    </source>
</reference>
<evidence type="ECO:0000256" key="13">
    <source>
        <dbReference type="SAM" id="MobiDB-lite"/>
    </source>
</evidence>
<dbReference type="Proteomes" id="UP000191672">
    <property type="component" value="Unassembled WGS sequence"/>
</dbReference>
<keyword evidence="15" id="KW-1185">Reference proteome</keyword>
<evidence type="ECO:0000256" key="10">
    <source>
        <dbReference type="ARBA" id="ARBA00023180"/>
    </source>
</evidence>
<dbReference type="InterPro" id="IPR044738">
    <property type="entry name" value="Atg22"/>
</dbReference>
<gene>
    <name evidence="14" type="ORF">PENANT_c003G03089</name>
</gene>
<dbReference type="STRING" id="416450.A0A1V6QHG6"/>
<keyword evidence="6 12" id="KW-0029">Amino-acid transport</keyword>
<evidence type="ECO:0000256" key="11">
    <source>
        <dbReference type="ARBA" id="ARBA00024801"/>
    </source>
</evidence>
<dbReference type="SUPFAM" id="SSF103473">
    <property type="entry name" value="MFS general substrate transporter"/>
    <property type="match status" value="1"/>
</dbReference>
<dbReference type="InterPro" id="IPR036259">
    <property type="entry name" value="MFS_trans_sf"/>
</dbReference>
<comment type="caution">
    <text evidence="14">The sequence shown here is derived from an EMBL/GenBank/DDBJ whole genome shotgun (WGS) entry which is preliminary data.</text>
</comment>
<evidence type="ECO:0000256" key="5">
    <source>
        <dbReference type="ARBA" id="ARBA00022692"/>
    </source>
</evidence>
<dbReference type="AlphaFoldDB" id="A0A1V6QHG6"/>
<feature type="transmembrane region" description="Helical" evidence="12">
    <location>
        <begin position="541"/>
        <end position="562"/>
    </location>
</feature>
<feature type="transmembrane region" description="Helical" evidence="12">
    <location>
        <begin position="478"/>
        <end position="500"/>
    </location>
</feature>
<dbReference type="PANTHER" id="PTHR23519:SF3">
    <property type="entry name" value="AUTOPHAGY-RELATED PROTEIN 22-2"/>
    <property type="match status" value="1"/>
</dbReference>
<feature type="transmembrane region" description="Helical" evidence="12">
    <location>
        <begin position="409"/>
        <end position="430"/>
    </location>
</feature>
<keyword evidence="5 12" id="KW-0812">Transmembrane</keyword>
<feature type="region of interest" description="Disordered" evidence="13">
    <location>
        <begin position="237"/>
        <end position="261"/>
    </location>
</feature>
<dbReference type="Pfam" id="PF11700">
    <property type="entry name" value="ATG22"/>
    <property type="match status" value="1"/>
</dbReference>
<protein>
    <recommendedName>
        <fullName evidence="12">Autophagy-related protein</fullName>
    </recommendedName>
</protein>
<dbReference type="EMBL" id="MDYN01000003">
    <property type="protein sequence ID" value="OQD88679.1"/>
    <property type="molecule type" value="Genomic_DNA"/>
</dbReference>
<dbReference type="Gene3D" id="1.20.1250.20">
    <property type="entry name" value="MFS general substrate transporter like domains"/>
    <property type="match status" value="1"/>
</dbReference>
<feature type="transmembrane region" description="Helical" evidence="12">
    <location>
        <begin position="142"/>
        <end position="161"/>
    </location>
</feature>
<dbReference type="GO" id="GO:0005774">
    <property type="term" value="C:vacuolar membrane"/>
    <property type="evidence" value="ECO:0007669"/>
    <property type="project" value="UniProtKB-SubCell"/>
</dbReference>
<sequence>MLSSVFAAFRSPASEGVQQRPPRYAGEDTTATSRREILGWYSYGIAAEVFAVCGVGSFLPLTLEQLARERGVLQTSRESCAGASSGNSTQDAAGGQCVVPILGLEINTASFAMYTFSLAVLIQALTLISFSALADYENNRKTLLMVFGFAGSIASMLFVFIAPPVYILGAILVVVGVTCLGSSFVVLNSFLPVLVANDHSLQDSKANEGAELSSFDREENSDWNAWGDNDSLDDLDPLNAQAQGSPEDGAHKAPSSSSPELQLSTKISSKGVGLGYCAAVFVQIISIVMLITLSKTSLAKVSATLPMRFVLLLVGIWWAAFTFVSRHLLRARPGPPLDVSTSGGKWRAWMGLVGFAWKSLWQTVKVAVKLREVLLFLVAWFLISDALATVSGTAILFARTELHLSTPLVGLLSITATLSGMAGAFLWPHVSRYFGLQSNHTIILCIALFELIPLYGLLAYIPFVQRWGVIGLQQPWEIFPLAVVHGVVGGGLASYCRSFFGLLIPPGNEAAFYALYAATDKGSSFIGPAIVGVLVDATGQVRSGFFVIAILILMPIPLVWMVNADKGRNEGLAMAETLKSHGQEEEAEGSQGFVQGPGSDSAPFKDPKMARNPTWLMAPNNDEPWGFQDSF</sequence>
<dbReference type="CDD" id="cd17483">
    <property type="entry name" value="MFS_Atg22_like"/>
    <property type="match status" value="1"/>
</dbReference>
<evidence type="ECO:0000256" key="8">
    <source>
        <dbReference type="ARBA" id="ARBA00023006"/>
    </source>
</evidence>